<protein>
    <submittedName>
        <fullName evidence="2">Uncharacterized protein</fullName>
    </submittedName>
</protein>
<organism evidence="2 3">
    <name type="scientific">Pleurodeles waltl</name>
    <name type="common">Iberian ribbed newt</name>
    <dbReference type="NCBI Taxonomy" id="8319"/>
    <lineage>
        <taxon>Eukaryota</taxon>
        <taxon>Metazoa</taxon>
        <taxon>Chordata</taxon>
        <taxon>Craniata</taxon>
        <taxon>Vertebrata</taxon>
        <taxon>Euteleostomi</taxon>
        <taxon>Amphibia</taxon>
        <taxon>Batrachia</taxon>
        <taxon>Caudata</taxon>
        <taxon>Salamandroidea</taxon>
        <taxon>Salamandridae</taxon>
        <taxon>Pleurodelinae</taxon>
        <taxon>Pleurodeles</taxon>
    </lineage>
</organism>
<evidence type="ECO:0000313" key="2">
    <source>
        <dbReference type="EMBL" id="KAJ1159708.1"/>
    </source>
</evidence>
<reference evidence="2" key="1">
    <citation type="journal article" date="2022" name="bioRxiv">
        <title>Sequencing and chromosome-scale assembly of the giantPleurodeles waltlgenome.</title>
        <authorList>
            <person name="Brown T."/>
            <person name="Elewa A."/>
            <person name="Iarovenko S."/>
            <person name="Subramanian E."/>
            <person name="Araus A.J."/>
            <person name="Petzold A."/>
            <person name="Susuki M."/>
            <person name="Suzuki K.-i.T."/>
            <person name="Hayashi T."/>
            <person name="Toyoda A."/>
            <person name="Oliveira C."/>
            <person name="Osipova E."/>
            <person name="Leigh N.D."/>
            <person name="Simon A."/>
            <person name="Yun M.H."/>
        </authorList>
    </citation>
    <scope>NUCLEOTIDE SEQUENCE</scope>
    <source>
        <strain evidence="2">20211129_DDA</strain>
        <tissue evidence="2">Liver</tissue>
    </source>
</reference>
<name>A0AAV7S9G4_PLEWA</name>
<accession>A0AAV7S9G4</accession>
<feature type="compositionally biased region" description="Basic and acidic residues" evidence="1">
    <location>
        <begin position="116"/>
        <end position="130"/>
    </location>
</feature>
<sequence>MGAWLRRQRCRTRSPRAPAGPSLIQTHGALPRSRLHSCLVPCCEAKAAERAGGGRSAQARAKLTEHGGAAVPGAPEHKPGARVTAARGALRAASRRWLRRELTLAGGPPGAGGGTKPKDSGEEWTPERSPEGLGRARRYLPSPCISGVQGEQGPGRGPVGGDDPGPYLAVNEASAQEWSEAEDSH</sequence>
<dbReference type="AlphaFoldDB" id="A0AAV7S9G4"/>
<feature type="region of interest" description="Disordered" evidence="1">
    <location>
        <begin position="1"/>
        <end position="26"/>
    </location>
</feature>
<keyword evidence="3" id="KW-1185">Reference proteome</keyword>
<feature type="region of interest" description="Disordered" evidence="1">
    <location>
        <begin position="49"/>
        <end position="86"/>
    </location>
</feature>
<evidence type="ECO:0000256" key="1">
    <source>
        <dbReference type="SAM" id="MobiDB-lite"/>
    </source>
</evidence>
<comment type="caution">
    <text evidence="2">The sequence shown here is derived from an EMBL/GenBank/DDBJ whole genome shotgun (WGS) entry which is preliminary data.</text>
</comment>
<evidence type="ECO:0000313" key="3">
    <source>
        <dbReference type="Proteomes" id="UP001066276"/>
    </source>
</evidence>
<gene>
    <name evidence="2" type="ORF">NDU88_000213</name>
</gene>
<feature type="region of interest" description="Disordered" evidence="1">
    <location>
        <begin position="102"/>
        <end position="185"/>
    </location>
</feature>
<feature type="compositionally biased region" description="Basic residues" evidence="1">
    <location>
        <begin position="1"/>
        <end position="14"/>
    </location>
</feature>
<dbReference type="Proteomes" id="UP001066276">
    <property type="component" value="Chromosome 4_2"/>
</dbReference>
<feature type="compositionally biased region" description="Gly residues" evidence="1">
    <location>
        <begin position="150"/>
        <end position="163"/>
    </location>
</feature>
<proteinExistence type="predicted"/>
<dbReference type="EMBL" id="JANPWB010000008">
    <property type="protein sequence ID" value="KAJ1159708.1"/>
    <property type="molecule type" value="Genomic_DNA"/>
</dbReference>